<evidence type="ECO:0000256" key="2">
    <source>
        <dbReference type="ARBA" id="ARBA00022475"/>
    </source>
</evidence>
<evidence type="ECO:0000259" key="7">
    <source>
        <dbReference type="Pfam" id="PF12698"/>
    </source>
</evidence>
<proteinExistence type="predicted"/>
<feature type="domain" description="ABC-2 type transporter transmembrane" evidence="7">
    <location>
        <begin position="59"/>
        <end position="230"/>
    </location>
</feature>
<dbReference type="PANTHER" id="PTHR30294:SF29">
    <property type="entry name" value="MULTIDRUG ABC TRANSPORTER PERMEASE YBHS-RELATED"/>
    <property type="match status" value="1"/>
</dbReference>
<keyword evidence="2" id="KW-1003">Cell membrane</keyword>
<feature type="region of interest" description="Disordered" evidence="6">
    <location>
        <begin position="1"/>
        <end position="26"/>
    </location>
</feature>
<dbReference type="AlphaFoldDB" id="A0A9D6V0P1"/>
<comment type="caution">
    <text evidence="8">The sequence shown here is derived from an EMBL/GenBank/DDBJ whole genome shotgun (WGS) entry which is preliminary data.</text>
</comment>
<keyword evidence="3" id="KW-0812">Transmembrane</keyword>
<feature type="non-terminal residue" evidence="8">
    <location>
        <position position="233"/>
    </location>
</feature>
<organism evidence="8 9">
    <name type="scientific">Desulfomonile tiedjei</name>
    <dbReference type="NCBI Taxonomy" id="2358"/>
    <lineage>
        <taxon>Bacteria</taxon>
        <taxon>Pseudomonadati</taxon>
        <taxon>Thermodesulfobacteriota</taxon>
        <taxon>Desulfomonilia</taxon>
        <taxon>Desulfomonilales</taxon>
        <taxon>Desulfomonilaceae</taxon>
        <taxon>Desulfomonile</taxon>
    </lineage>
</organism>
<gene>
    <name evidence="8" type="ORF">HY912_03665</name>
</gene>
<evidence type="ECO:0000256" key="1">
    <source>
        <dbReference type="ARBA" id="ARBA00004651"/>
    </source>
</evidence>
<evidence type="ECO:0000256" key="4">
    <source>
        <dbReference type="ARBA" id="ARBA00022989"/>
    </source>
</evidence>
<dbReference type="Gene3D" id="3.40.1710.10">
    <property type="entry name" value="abc type-2 transporter like domain"/>
    <property type="match status" value="1"/>
</dbReference>
<sequence>MRNSPDNTIPIDPANTAKSARSAANSPSGFLQSWRRISHLIRKEFIQIVRNKQNFGLLMIAPLLQLVVFGYASRLDVKDVTVVVADMDRSALSRQIVDAFSRSGYFKIVDQVNSYDAVDDYMLRGTASMAILIPPDLERQIHGYRTAKVGVLIDGVDTTTAGTVSGYAQSILQGFSLDVMTERVRQMQGHLYDTSNPRIIMPAGTDAGRAWFTPNLNSKSFFVPGVVVLILVA</sequence>
<keyword evidence="4" id="KW-1133">Transmembrane helix</keyword>
<evidence type="ECO:0000256" key="6">
    <source>
        <dbReference type="SAM" id="MobiDB-lite"/>
    </source>
</evidence>
<dbReference type="InterPro" id="IPR051449">
    <property type="entry name" value="ABC-2_transporter_component"/>
</dbReference>
<dbReference type="EMBL" id="JACRDE010000110">
    <property type="protein sequence ID" value="MBI5248568.1"/>
    <property type="molecule type" value="Genomic_DNA"/>
</dbReference>
<evidence type="ECO:0000313" key="8">
    <source>
        <dbReference type="EMBL" id="MBI5248568.1"/>
    </source>
</evidence>
<evidence type="ECO:0000313" key="9">
    <source>
        <dbReference type="Proteomes" id="UP000807825"/>
    </source>
</evidence>
<reference evidence="8" key="1">
    <citation type="submission" date="2020-07" db="EMBL/GenBank/DDBJ databases">
        <title>Huge and variable diversity of episymbiotic CPR bacteria and DPANN archaea in groundwater ecosystems.</title>
        <authorList>
            <person name="He C.Y."/>
            <person name="Keren R."/>
            <person name="Whittaker M."/>
            <person name="Farag I.F."/>
            <person name="Doudna J."/>
            <person name="Cate J.H.D."/>
            <person name="Banfield J.F."/>
        </authorList>
    </citation>
    <scope>NUCLEOTIDE SEQUENCE</scope>
    <source>
        <strain evidence="8">NC_groundwater_1664_Pr3_B-0.1um_52_9</strain>
    </source>
</reference>
<evidence type="ECO:0000256" key="5">
    <source>
        <dbReference type="ARBA" id="ARBA00023136"/>
    </source>
</evidence>
<dbReference type="InterPro" id="IPR013525">
    <property type="entry name" value="ABC2_TM"/>
</dbReference>
<dbReference type="Proteomes" id="UP000807825">
    <property type="component" value="Unassembled WGS sequence"/>
</dbReference>
<protein>
    <submittedName>
        <fullName evidence="8">ABC transporter permease</fullName>
    </submittedName>
</protein>
<accession>A0A9D6V0P1</accession>
<evidence type="ECO:0000256" key="3">
    <source>
        <dbReference type="ARBA" id="ARBA00022692"/>
    </source>
</evidence>
<dbReference type="Pfam" id="PF12698">
    <property type="entry name" value="ABC2_membrane_3"/>
    <property type="match status" value="1"/>
</dbReference>
<dbReference type="GO" id="GO:0140359">
    <property type="term" value="F:ABC-type transporter activity"/>
    <property type="evidence" value="ECO:0007669"/>
    <property type="project" value="InterPro"/>
</dbReference>
<comment type="subcellular location">
    <subcellularLocation>
        <location evidence="1">Cell membrane</location>
        <topology evidence="1">Multi-pass membrane protein</topology>
    </subcellularLocation>
</comment>
<name>A0A9D6V0P1_9BACT</name>
<dbReference type="GO" id="GO:0005886">
    <property type="term" value="C:plasma membrane"/>
    <property type="evidence" value="ECO:0007669"/>
    <property type="project" value="UniProtKB-SubCell"/>
</dbReference>
<feature type="compositionally biased region" description="Polar residues" evidence="6">
    <location>
        <begin position="16"/>
        <end position="26"/>
    </location>
</feature>
<dbReference type="PANTHER" id="PTHR30294">
    <property type="entry name" value="MEMBRANE COMPONENT OF ABC TRANSPORTER YHHJ-RELATED"/>
    <property type="match status" value="1"/>
</dbReference>
<keyword evidence="5" id="KW-0472">Membrane</keyword>